<name>A0A0P1G713_9RHOB</name>
<proteinExistence type="predicted"/>
<keyword evidence="2" id="KW-1185">Reference proteome</keyword>
<dbReference type="Proteomes" id="UP000054935">
    <property type="component" value="Unassembled WGS sequence"/>
</dbReference>
<sequence>MTDETRAALEKKRGITLREAIVLHFKLISFGYVAPFDTPKKRMRIDPDIRSKPVEDRLNEDHRSKFRFALSFCPEVLDDIAVDEISFDEVNDALETMWRVPKNHGRSSADLKKYSTIKLIEIGDAK</sequence>
<gene>
    <name evidence="1" type="ORF">TRN7648_01512</name>
</gene>
<organism evidence="1 2">
    <name type="scientific">Tropicibacter naphthalenivorans</name>
    <dbReference type="NCBI Taxonomy" id="441103"/>
    <lineage>
        <taxon>Bacteria</taxon>
        <taxon>Pseudomonadati</taxon>
        <taxon>Pseudomonadota</taxon>
        <taxon>Alphaproteobacteria</taxon>
        <taxon>Rhodobacterales</taxon>
        <taxon>Roseobacteraceae</taxon>
        <taxon>Tropicibacter</taxon>
    </lineage>
</organism>
<dbReference type="AlphaFoldDB" id="A0A0P1G713"/>
<accession>A0A0P1G713</accession>
<dbReference type="EMBL" id="CYSE01000002">
    <property type="protein sequence ID" value="CUH77506.1"/>
    <property type="molecule type" value="Genomic_DNA"/>
</dbReference>
<evidence type="ECO:0000313" key="2">
    <source>
        <dbReference type="Proteomes" id="UP000054935"/>
    </source>
</evidence>
<protein>
    <submittedName>
        <fullName evidence="1">Uncharacterized protein</fullName>
    </submittedName>
</protein>
<reference evidence="1 2" key="1">
    <citation type="submission" date="2015-09" db="EMBL/GenBank/DDBJ databases">
        <authorList>
            <consortium name="Swine Surveillance"/>
        </authorList>
    </citation>
    <scope>NUCLEOTIDE SEQUENCE [LARGE SCALE GENOMIC DNA]</scope>
    <source>
        <strain evidence="1 2">CECT 7648</strain>
    </source>
</reference>
<evidence type="ECO:0000313" key="1">
    <source>
        <dbReference type="EMBL" id="CUH77506.1"/>
    </source>
</evidence>